<sequence>MTQEQTTAAARPSGPCLVLGGKTGMLGQALMDALAKAGHPAVAQGRDDVALTSREALAAYLETVNPGVVFNAVAYTQVDKAEDEPDEAARLNKTLPENLAHLSASMGFKLIHFSTDFVFDGKGQEPYEVDAPTGPVSVYGRTKLAGEKAIRSVNPPGWTICRTAWLFGPGRKNFITTILNLCRSRDTLNVVDDQIGSPTCTVDLALHAVQLLDADASGLFHVVNVGEASWCELATEAVRLTGLPCKVSPIPTSGYPTKAARPAWSVLSTAAFTAATGVTPRPWAKALRDYIFKDLQDFLEPQANRG</sequence>
<dbReference type="OrthoDB" id="9803892at2"/>
<dbReference type="NCBIfam" id="TIGR01214">
    <property type="entry name" value="rmlD"/>
    <property type="match status" value="1"/>
</dbReference>
<proteinExistence type="inferred from homology"/>
<evidence type="ECO:0000256" key="5">
    <source>
        <dbReference type="ARBA" id="ARBA00048200"/>
    </source>
</evidence>
<evidence type="ECO:0000259" key="7">
    <source>
        <dbReference type="Pfam" id="PF04321"/>
    </source>
</evidence>
<dbReference type="PANTHER" id="PTHR10491">
    <property type="entry name" value="DTDP-4-DEHYDRORHAMNOSE REDUCTASE"/>
    <property type="match status" value="1"/>
</dbReference>
<dbReference type="eggNOG" id="COG1091">
    <property type="taxonomic scope" value="Bacteria"/>
</dbReference>
<dbReference type="Gene3D" id="3.90.25.10">
    <property type="entry name" value="UDP-galactose 4-epimerase, domain 1"/>
    <property type="match status" value="1"/>
</dbReference>
<evidence type="ECO:0000256" key="4">
    <source>
        <dbReference type="ARBA" id="ARBA00017099"/>
    </source>
</evidence>
<dbReference type="InterPro" id="IPR005913">
    <property type="entry name" value="dTDP_dehydrorham_reduct"/>
</dbReference>
<dbReference type="PATRIC" id="fig|1121448.10.peg.68"/>
<comment type="catalytic activity">
    <reaction evidence="5">
        <text>dTDP-beta-L-rhamnose + NADP(+) = dTDP-4-dehydro-beta-L-rhamnose + NADPH + H(+)</text>
        <dbReference type="Rhea" id="RHEA:21796"/>
        <dbReference type="ChEBI" id="CHEBI:15378"/>
        <dbReference type="ChEBI" id="CHEBI:57510"/>
        <dbReference type="ChEBI" id="CHEBI:57783"/>
        <dbReference type="ChEBI" id="CHEBI:58349"/>
        <dbReference type="ChEBI" id="CHEBI:62830"/>
        <dbReference type="EC" id="1.1.1.133"/>
    </reaction>
</comment>
<evidence type="ECO:0000256" key="1">
    <source>
        <dbReference type="ARBA" id="ARBA00004781"/>
    </source>
</evidence>
<comment type="function">
    <text evidence="6">Catalyzes the reduction of dTDP-6-deoxy-L-lyxo-4-hexulose to yield dTDP-L-rhamnose.</text>
</comment>
<dbReference type="UniPathway" id="UPA00124"/>
<dbReference type="Gene3D" id="3.40.50.720">
    <property type="entry name" value="NAD(P)-binding Rossmann-like Domain"/>
    <property type="match status" value="1"/>
</dbReference>
<dbReference type="CDD" id="cd05254">
    <property type="entry name" value="dTDP_HR_like_SDR_e"/>
    <property type="match status" value="1"/>
</dbReference>
<gene>
    <name evidence="8" type="ORF">DGI_0070</name>
</gene>
<dbReference type="InterPro" id="IPR029903">
    <property type="entry name" value="RmlD-like-bd"/>
</dbReference>
<evidence type="ECO:0000256" key="6">
    <source>
        <dbReference type="RuleBase" id="RU364082"/>
    </source>
</evidence>
<evidence type="ECO:0000313" key="9">
    <source>
        <dbReference type="Proteomes" id="UP000016587"/>
    </source>
</evidence>
<dbReference type="InterPro" id="IPR036291">
    <property type="entry name" value="NAD(P)-bd_dom_sf"/>
</dbReference>
<dbReference type="HOGENOM" id="CLU_045518_1_2_7"/>
<feature type="domain" description="RmlD-like substrate binding" evidence="7">
    <location>
        <begin position="18"/>
        <end position="291"/>
    </location>
</feature>
<evidence type="ECO:0000256" key="2">
    <source>
        <dbReference type="ARBA" id="ARBA00010944"/>
    </source>
</evidence>
<dbReference type="RefSeq" id="WP_021758563.1">
    <property type="nucleotide sequence ID" value="NC_022444.1"/>
</dbReference>
<organism evidence="8 9">
    <name type="scientific">Megalodesulfovibrio gigas (strain ATCC 19364 / DSM 1382 / NCIMB 9332 / VKM B-1759)</name>
    <name type="common">Desulfovibrio gigas</name>
    <dbReference type="NCBI Taxonomy" id="1121448"/>
    <lineage>
        <taxon>Bacteria</taxon>
        <taxon>Pseudomonadati</taxon>
        <taxon>Thermodesulfobacteriota</taxon>
        <taxon>Desulfovibrionia</taxon>
        <taxon>Desulfovibrionales</taxon>
        <taxon>Desulfovibrionaceae</taxon>
        <taxon>Megalodesulfovibrio</taxon>
    </lineage>
</organism>
<dbReference type="STRING" id="1121448.DGI_0070"/>
<dbReference type="KEGG" id="dgg:DGI_0070"/>
<comment type="similarity">
    <text evidence="2 6">Belongs to the dTDP-4-dehydrorhamnose reductase family.</text>
</comment>
<accession>T2G6U7</accession>
<comment type="pathway">
    <text evidence="1 6">Carbohydrate biosynthesis; dTDP-L-rhamnose biosynthesis.</text>
</comment>
<reference evidence="9" key="2">
    <citation type="submission" date="2013-07" db="EMBL/GenBank/DDBJ databases">
        <authorList>
            <person name="Morais-Silva F.O."/>
            <person name="Rezende A.M."/>
            <person name="Pimentel C."/>
            <person name="Resende D.M."/>
            <person name="Santos C.I."/>
            <person name="Clemente C."/>
            <person name="de Oliveira L.M."/>
            <person name="da Silva S.M."/>
            <person name="Costa D.A."/>
            <person name="Varela-Raposo A."/>
            <person name="Horacio E.C.A."/>
            <person name="Matos M."/>
            <person name="Flores O."/>
            <person name="Ruiz J.C."/>
            <person name="Rodrigues-Pousada C."/>
        </authorList>
    </citation>
    <scope>NUCLEOTIDE SEQUENCE [LARGE SCALE GENOMIC DNA]</scope>
    <source>
        <strain evidence="9">ATCC 19364 / DSM 1382 / NCIMB 9332 / VKM B-1759</strain>
    </source>
</reference>
<dbReference type="EC" id="1.1.1.133" evidence="3 6"/>
<dbReference type="Pfam" id="PF04321">
    <property type="entry name" value="RmlD_sub_bind"/>
    <property type="match status" value="1"/>
</dbReference>
<keyword evidence="6" id="KW-0560">Oxidoreductase</keyword>
<dbReference type="PANTHER" id="PTHR10491:SF4">
    <property type="entry name" value="METHIONINE ADENOSYLTRANSFERASE 2 SUBUNIT BETA"/>
    <property type="match status" value="1"/>
</dbReference>
<dbReference type="EMBL" id="CP006585">
    <property type="protein sequence ID" value="AGW12008.1"/>
    <property type="molecule type" value="Genomic_DNA"/>
</dbReference>
<evidence type="ECO:0000256" key="3">
    <source>
        <dbReference type="ARBA" id="ARBA00012929"/>
    </source>
</evidence>
<evidence type="ECO:0000313" key="8">
    <source>
        <dbReference type="EMBL" id="AGW12008.1"/>
    </source>
</evidence>
<dbReference type="SUPFAM" id="SSF51735">
    <property type="entry name" value="NAD(P)-binding Rossmann-fold domains"/>
    <property type="match status" value="1"/>
</dbReference>
<protein>
    <recommendedName>
        <fullName evidence="4 6">dTDP-4-dehydrorhamnose reductase</fullName>
        <ecNumber evidence="3 6">1.1.1.133</ecNumber>
    </recommendedName>
</protein>
<dbReference type="Proteomes" id="UP000016587">
    <property type="component" value="Chromosome"/>
</dbReference>
<name>T2G6U7_MEGG1</name>
<keyword evidence="9" id="KW-1185">Reference proteome</keyword>
<reference evidence="8 9" key="1">
    <citation type="journal article" date="2013" name="J. Bacteriol.">
        <title>Roles of HynAB and Ech, the only two hydrogenases found in the model sulfate reducer Desulfovibrio gigas.</title>
        <authorList>
            <person name="Morais-Silva F.O."/>
            <person name="Santos C.I."/>
            <person name="Rodrigues R."/>
            <person name="Pereira I.A."/>
            <person name="Rodrigues-Pousada C."/>
        </authorList>
    </citation>
    <scope>NUCLEOTIDE SEQUENCE [LARGE SCALE GENOMIC DNA]</scope>
    <source>
        <strain evidence="9">ATCC 19364 / DSM 1382 / NCIMB 9332 / VKM B-1759</strain>
    </source>
</reference>
<dbReference type="GO" id="GO:0008831">
    <property type="term" value="F:dTDP-4-dehydrorhamnose reductase activity"/>
    <property type="evidence" value="ECO:0007669"/>
    <property type="project" value="UniProtKB-EC"/>
</dbReference>
<dbReference type="GO" id="GO:0019305">
    <property type="term" value="P:dTDP-rhamnose biosynthetic process"/>
    <property type="evidence" value="ECO:0007669"/>
    <property type="project" value="UniProtKB-UniPathway"/>
</dbReference>
<dbReference type="AlphaFoldDB" id="T2G6U7"/>
<keyword evidence="6" id="KW-0521">NADP</keyword>